<dbReference type="CDD" id="cd02966">
    <property type="entry name" value="TlpA_like_family"/>
    <property type="match status" value="1"/>
</dbReference>
<dbReference type="EMBL" id="CP024091">
    <property type="protein sequence ID" value="ATP57651.1"/>
    <property type="molecule type" value="Genomic_DNA"/>
</dbReference>
<keyword evidence="4" id="KW-1185">Reference proteome</keyword>
<dbReference type="Proteomes" id="UP000223749">
    <property type="component" value="Chromosome"/>
</dbReference>
<dbReference type="InterPro" id="IPR013766">
    <property type="entry name" value="Thioredoxin_domain"/>
</dbReference>
<evidence type="ECO:0000259" key="2">
    <source>
        <dbReference type="PROSITE" id="PS51352"/>
    </source>
</evidence>
<gene>
    <name evidence="3" type="ORF">CPT03_14810</name>
</gene>
<dbReference type="Gene3D" id="3.40.30.10">
    <property type="entry name" value="Glutaredoxin"/>
    <property type="match status" value="1"/>
</dbReference>
<dbReference type="RefSeq" id="WP_099439567.1">
    <property type="nucleotide sequence ID" value="NZ_CP024091.1"/>
</dbReference>
<dbReference type="InterPro" id="IPR000866">
    <property type="entry name" value="AhpC/TSA"/>
</dbReference>
<proteinExistence type="predicted"/>
<name>A0A2D1U7S8_9SPHI</name>
<dbReference type="InterPro" id="IPR036249">
    <property type="entry name" value="Thioredoxin-like_sf"/>
</dbReference>
<protein>
    <submittedName>
        <fullName evidence="3">Redoxin</fullName>
    </submittedName>
</protein>
<reference evidence="3 4" key="1">
    <citation type="submission" date="2017-10" db="EMBL/GenBank/DDBJ databases">
        <title>Whole genome of Pedobacter ginsengisoli T01R-27 isolated from tomato rhizosphere.</title>
        <authorList>
            <person name="Weon H.-Y."/>
            <person name="Lee S.A."/>
            <person name="Sang M.K."/>
            <person name="Song J."/>
        </authorList>
    </citation>
    <scope>NUCLEOTIDE SEQUENCE [LARGE SCALE GENOMIC DNA]</scope>
    <source>
        <strain evidence="3 4">T01R-27</strain>
    </source>
</reference>
<dbReference type="AlphaFoldDB" id="A0A2D1U7S8"/>
<feature type="signal peptide" evidence="1">
    <location>
        <begin position="1"/>
        <end position="24"/>
    </location>
</feature>
<dbReference type="Pfam" id="PF00578">
    <property type="entry name" value="AhpC-TSA"/>
    <property type="match status" value="1"/>
</dbReference>
<evidence type="ECO:0000313" key="3">
    <source>
        <dbReference type="EMBL" id="ATP57651.1"/>
    </source>
</evidence>
<dbReference type="PANTHER" id="PTHR42852">
    <property type="entry name" value="THIOL:DISULFIDE INTERCHANGE PROTEIN DSBE"/>
    <property type="match status" value="1"/>
</dbReference>
<organism evidence="3 4">
    <name type="scientific">Pedobacter ginsengisoli</name>
    <dbReference type="NCBI Taxonomy" id="363852"/>
    <lineage>
        <taxon>Bacteria</taxon>
        <taxon>Pseudomonadati</taxon>
        <taxon>Bacteroidota</taxon>
        <taxon>Sphingobacteriia</taxon>
        <taxon>Sphingobacteriales</taxon>
        <taxon>Sphingobacteriaceae</taxon>
        <taxon>Pedobacter</taxon>
    </lineage>
</organism>
<dbReference type="PROSITE" id="PS51352">
    <property type="entry name" value="THIOREDOXIN_2"/>
    <property type="match status" value="1"/>
</dbReference>
<evidence type="ECO:0000256" key="1">
    <source>
        <dbReference type="SAM" id="SignalP"/>
    </source>
</evidence>
<evidence type="ECO:0000313" key="4">
    <source>
        <dbReference type="Proteomes" id="UP000223749"/>
    </source>
</evidence>
<sequence>MSTKNMVKYTFLAVLTAFSLICNAQINLQQGKWKAALHRTDGKEIPFELKIQTQGKTTIFYVVNDTEQLKTEISKISKDSVLIKMPVFESSFRVKIINKDSISGVWVKGGSVKDLVMPFSATSKDSRFPKGSAGNASVKGKWKIEFTRADQSVRLAIGEFTQNGQKVGGSVLTPSGDYRYLDGRIIGDSLMISTFDGIHALVFSAKIKGDTIKGTLYSGATSLEKWTAVKDLNVKLEAPVTALKEGESGRLDFSFKDLEGNVVSINDQRFKDKVVVLQLMGSWCPNCMDEMAFLSDYYRKNKNRGVEVIALAYELSTDEARSRKSLQKFQQQFKVEYPMLITGVTAGDPEKTQKTLPQLNAIKVFPTSIILDKKGLVNHINTSFYGPGTGEYYVQYKKEFEEVMNSLLSK</sequence>
<dbReference type="SUPFAM" id="SSF52833">
    <property type="entry name" value="Thioredoxin-like"/>
    <property type="match status" value="1"/>
</dbReference>
<keyword evidence="1" id="KW-0732">Signal</keyword>
<accession>A0A2D1U7S8</accession>
<dbReference type="GO" id="GO:0016491">
    <property type="term" value="F:oxidoreductase activity"/>
    <property type="evidence" value="ECO:0007669"/>
    <property type="project" value="InterPro"/>
</dbReference>
<dbReference type="OrthoDB" id="616241at2"/>
<feature type="domain" description="Thioredoxin" evidence="2">
    <location>
        <begin position="232"/>
        <end position="402"/>
    </location>
</feature>
<dbReference type="InterPro" id="IPR050553">
    <property type="entry name" value="Thioredoxin_ResA/DsbE_sf"/>
</dbReference>
<feature type="chain" id="PRO_5013561488" evidence="1">
    <location>
        <begin position="25"/>
        <end position="410"/>
    </location>
</feature>
<dbReference type="PANTHER" id="PTHR42852:SF13">
    <property type="entry name" value="PROTEIN DIPZ"/>
    <property type="match status" value="1"/>
</dbReference>
<dbReference type="GO" id="GO:0016209">
    <property type="term" value="F:antioxidant activity"/>
    <property type="evidence" value="ECO:0007669"/>
    <property type="project" value="InterPro"/>
</dbReference>
<dbReference type="KEGG" id="pgs:CPT03_14810"/>